<dbReference type="GO" id="GO:0006259">
    <property type="term" value="P:DNA metabolic process"/>
    <property type="evidence" value="ECO:0007669"/>
    <property type="project" value="UniProtKB-ARBA"/>
</dbReference>
<feature type="domain" description="J" evidence="6">
    <location>
        <begin position="358"/>
        <end position="466"/>
    </location>
</feature>
<dbReference type="InterPro" id="IPR001623">
    <property type="entry name" value="DnaJ_domain"/>
</dbReference>
<keyword evidence="5" id="KW-0175">Coiled coil</keyword>
<evidence type="ECO:0000256" key="3">
    <source>
        <dbReference type="ARBA" id="ARBA00022839"/>
    </source>
</evidence>
<protein>
    <submittedName>
        <fullName evidence="7">DNA polymerase-3 subunit epsilon</fullName>
    </submittedName>
</protein>
<reference evidence="8" key="1">
    <citation type="submission" date="2016-10" db="EMBL/GenBank/DDBJ databases">
        <authorList>
            <person name="Varghese N."/>
            <person name="Submissions S."/>
        </authorList>
    </citation>
    <scope>NUCLEOTIDE SEQUENCE [LARGE SCALE GENOMIC DNA]</scope>
    <source>
        <strain evidence="8">DSM 173</strain>
    </source>
</reference>
<dbReference type="InterPro" id="IPR036869">
    <property type="entry name" value="J_dom_sf"/>
</dbReference>
<proteinExistence type="predicted"/>
<dbReference type="SUPFAM" id="SSF53098">
    <property type="entry name" value="Ribonuclease H-like"/>
    <property type="match status" value="1"/>
</dbReference>
<dbReference type="CDD" id="cd06127">
    <property type="entry name" value="DEDDh"/>
    <property type="match status" value="1"/>
</dbReference>
<dbReference type="Gene3D" id="3.30.420.10">
    <property type="entry name" value="Ribonuclease H-like superfamily/Ribonuclease H"/>
    <property type="match status" value="1"/>
</dbReference>
<dbReference type="EMBL" id="FNOW01000021">
    <property type="protein sequence ID" value="SDX95908.1"/>
    <property type="molecule type" value="Genomic_DNA"/>
</dbReference>
<dbReference type="GO" id="GO:0003676">
    <property type="term" value="F:nucleic acid binding"/>
    <property type="evidence" value="ECO:0007669"/>
    <property type="project" value="InterPro"/>
</dbReference>
<dbReference type="PROSITE" id="PS50076">
    <property type="entry name" value="DNAJ_2"/>
    <property type="match status" value="1"/>
</dbReference>
<dbReference type="Pfam" id="PF00929">
    <property type="entry name" value="RNase_T"/>
    <property type="match status" value="1"/>
</dbReference>
<dbReference type="InterPro" id="IPR013520">
    <property type="entry name" value="Ribonucl_H"/>
</dbReference>
<dbReference type="PANTHER" id="PTHR30231:SF4">
    <property type="entry name" value="PROTEIN NEN2"/>
    <property type="match status" value="1"/>
</dbReference>
<dbReference type="RefSeq" id="WP_091333724.1">
    <property type="nucleotide sequence ID" value="NZ_FNOW01000021.1"/>
</dbReference>
<keyword evidence="4" id="KW-0143">Chaperone</keyword>
<sequence>MHQTPWLLLDTETTGLKPPIYVVELAAQRMRGWEPEGAPFVRLLNHGVAIPPEAARVNGYTREILERDGEPPSAVYDAFADYAEARPLVAYNLSYDLDQVLRPEWQRLGRAPIGQAGFCALRLAQRLLDPVPAGNCKLQTLRQFYRLPARGAHTALGDVETVVDLLQQILRPLAEARGLTTWETLSAYADAPWFPSRLAFWKYKGRDFREARHDADLLGWLEWLAASSTPRSAEMGRWYLDRLDDAPEPACPPPVVAETDAGLVLYRDPECATLRRLIEAARLRLADLETDLAAAHSAVATVQATLFTRLRTLYERLDQLRLQIEHQRRFLDALMVEGEEAAEAVASEYAQARAESERAYREAAVEAAEQRELSEAEQGELKQLYRQLVRLYHPDRFAHDPEQQARYVLLMQAINQARDRGDIAQLREIAADPNAFLARQGIGGGLDFSDQSDDVERLRQLYEGLQMRILSVLEDLEQLRESEDYRLYQHSQEHPEVLDTIAERQAEAIQAEIAALDAQACELAAEIEMLTGAPNPFGEATPG</sequence>
<dbReference type="Proteomes" id="UP000198672">
    <property type="component" value="Unassembled WGS sequence"/>
</dbReference>
<dbReference type="InterPro" id="IPR012337">
    <property type="entry name" value="RNaseH-like_sf"/>
</dbReference>
<evidence type="ECO:0000256" key="5">
    <source>
        <dbReference type="SAM" id="Coils"/>
    </source>
</evidence>
<evidence type="ECO:0000256" key="4">
    <source>
        <dbReference type="ARBA" id="ARBA00023186"/>
    </source>
</evidence>
<dbReference type="AlphaFoldDB" id="A0A1H3FZT9"/>
<dbReference type="PANTHER" id="PTHR30231">
    <property type="entry name" value="DNA POLYMERASE III SUBUNIT EPSILON"/>
    <property type="match status" value="1"/>
</dbReference>
<dbReference type="OrthoDB" id="9791657at2"/>
<dbReference type="InterPro" id="IPR036397">
    <property type="entry name" value="RNaseH_sf"/>
</dbReference>
<evidence type="ECO:0000313" key="7">
    <source>
        <dbReference type="EMBL" id="SDX95908.1"/>
    </source>
</evidence>
<evidence type="ECO:0000313" key="8">
    <source>
        <dbReference type="Proteomes" id="UP000198672"/>
    </source>
</evidence>
<dbReference type="GO" id="GO:0008408">
    <property type="term" value="F:3'-5' exonuclease activity"/>
    <property type="evidence" value="ECO:0007669"/>
    <property type="project" value="TreeGrafter"/>
</dbReference>
<keyword evidence="8" id="KW-1185">Reference proteome</keyword>
<keyword evidence="3" id="KW-0269">Exonuclease</keyword>
<evidence type="ECO:0000259" key="6">
    <source>
        <dbReference type="PROSITE" id="PS50076"/>
    </source>
</evidence>
<feature type="coiled-coil region" evidence="5">
    <location>
        <begin position="271"/>
        <end position="298"/>
    </location>
</feature>
<organism evidence="7 8">
    <name type="scientific">Allochromatium warmingii</name>
    <name type="common">Chromatium warmingii</name>
    <dbReference type="NCBI Taxonomy" id="61595"/>
    <lineage>
        <taxon>Bacteria</taxon>
        <taxon>Pseudomonadati</taxon>
        <taxon>Pseudomonadota</taxon>
        <taxon>Gammaproteobacteria</taxon>
        <taxon>Chromatiales</taxon>
        <taxon>Chromatiaceae</taxon>
        <taxon>Allochromatium</taxon>
    </lineage>
</organism>
<dbReference type="SMART" id="SM00479">
    <property type="entry name" value="EXOIII"/>
    <property type="match status" value="1"/>
</dbReference>
<dbReference type="CDD" id="cd06257">
    <property type="entry name" value="DnaJ"/>
    <property type="match status" value="1"/>
</dbReference>
<name>A0A1H3FZT9_ALLWA</name>
<accession>A0A1H3FZT9</accession>
<evidence type="ECO:0000256" key="2">
    <source>
        <dbReference type="ARBA" id="ARBA00022801"/>
    </source>
</evidence>
<evidence type="ECO:0000256" key="1">
    <source>
        <dbReference type="ARBA" id="ARBA00022722"/>
    </source>
</evidence>
<dbReference type="SUPFAM" id="SSF46565">
    <property type="entry name" value="Chaperone J-domain"/>
    <property type="match status" value="1"/>
</dbReference>
<gene>
    <name evidence="7" type="ORF">SAMN05421644_12142</name>
</gene>
<keyword evidence="1" id="KW-0540">Nuclease</keyword>
<dbReference type="STRING" id="61595.SAMN05421644_12142"/>
<dbReference type="Gene3D" id="1.10.287.110">
    <property type="entry name" value="DnaJ domain"/>
    <property type="match status" value="1"/>
</dbReference>
<keyword evidence="2" id="KW-0378">Hydrolase</keyword>